<dbReference type="AlphaFoldDB" id="A0A917L6N2"/>
<dbReference type="Proteomes" id="UP000661507">
    <property type="component" value="Unassembled WGS sequence"/>
</dbReference>
<accession>A0A917L6N2</accession>
<dbReference type="InterPro" id="IPR036388">
    <property type="entry name" value="WH-like_DNA-bd_sf"/>
</dbReference>
<comment type="similarity">
    <text evidence="1">Belongs to the transposase 8 family.</text>
</comment>
<dbReference type="SUPFAM" id="SSF46689">
    <property type="entry name" value="Homeodomain-like"/>
    <property type="match status" value="1"/>
</dbReference>
<keyword evidence="5" id="KW-1185">Reference proteome</keyword>
<proteinExistence type="inferred from homology"/>
<gene>
    <name evidence="4" type="ORF">GCM10011320_61170</name>
</gene>
<dbReference type="Gene3D" id="1.10.10.10">
    <property type="entry name" value="Winged helix-like DNA-binding domain superfamily/Winged helix DNA-binding domain"/>
    <property type="match status" value="1"/>
</dbReference>
<dbReference type="Pfam" id="PF01527">
    <property type="entry name" value="HTH_Tnp_1"/>
    <property type="match status" value="1"/>
</dbReference>
<evidence type="ECO:0000256" key="3">
    <source>
        <dbReference type="ARBA" id="ARBA00024308"/>
    </source>
</evidence>
<reference evidence="4" key="1">
    <citation type="journal article" date="2014" name="Int. J. Syst. Evol. Microbiol.">
        <title>Complete genome sequence of Corynebacterium casei LMG S-19264T (=DSM 44701T), isolated from a smear-ripened cheese.</title>
        <authorList>
            <consortium name="US DOE Joint Genome Institute (JGI-PGF)"/>
            <person name="Walter F."/>
            <person name="Albersmeier A."/>
            <person name="Kalinowski J."/>
            <person name="Ruckert C."/>
        </authorList>
    </citation>
    <scope>NUCLEOTIDE SEQUENCE</scope>
    <source>
        <strain evidence="4">CGMCC 1.3617</strain>
    </source>
</reference>
<reference evidence="4" key="2">
    <citation type="submission" date="2020-09" db="EMBL/GenBank/DDBJ databases">
        <authorList>
            <person name="Sun Q."/>
            <person name="Zhou Y."/>
        </authorList>
    </citation>
    <scope>NUCLEOTIDE SEQUENCE</scope>
    <source>
        <strain evidence="4">CGMCC 1.3617</strain>
    </source>
</reference>
<sequence length="129" mass="14838">MSKPIERVEIITGIHRRRRYTAEGKVRLVEQTMQPGITVSAVARLQGVSPSLLFQWRRRMAEGGPEAVRADEEVVPISRVRELENRVRELERLLGRKTMETEILREALEQARPKKHAWRLPSPPPAGSR</sequence>
<comment type="function">
    <text evidence="3">Involved in the transposition of the insertion sequence IS2.</text>
</comment>
<dbReference type="EMBL" id="BMKW01000066">
    <property type="protein sequence ID" value="GGJ45546.1"/>
    <property type="molecule type" value="Genomic_DNA"/>
</dbReference>
<evidence type="ECO:0000256" key="1">
    <source>
        <dbReference type="ARBA" id="ARBA00009964"/>
    </source>
</evidence>
<dbReference type="GO" id="GO:0006313">
    <property type="term" value="P:DNA transposition"/>
    <property type="evidence" value="ECO:0007669"/>
    <property type="project" value="InterPro"/>
</dbReference>
<protein>
    <submittedName>
        <fullName evidence="4">Transposase</fullName>
    </submittedName>
</protein>
<evidence type="ECO:0000313" key="5">
    <source>
        <dbReference type="Proteomes" id="UP000661507"/>
    </source>
</evidence>
<organism evidence="4 5">
    <name type="scientific">Neoroseomonas lacus</name>
    <dbReference type="NCBI Taxonomy" id="287609"/>
    <lineage>
        <taxon>Bacteria</taxon>
        <taxon>Pseudomonadati</taxon>
        <taxon>Pseudomonadota</taxon>
        <taxon>Alphaproteobacteria</taxon>
        <taxon>Acetobacterales</taxon>
        <taxon>Acetobacteraceae</taxon>
        <taxon>Neoroseomonas</taxon>
    </lineage>
</organism>
<dbReference type="PANTHER" id="PTHR37936:SF3">
    <property type="entry name" value="TRANSPOSASE INSC FOR INSERTION ELEMENT IS2A-RELATED"/>
    <property type="match status" value="1"/>
</dbReference>
<dbReference type="InterPro" id="IPR002514">
    <property type="entry name" value="Transposase_8"/>
</dbReference>
<comment type="caution">
    <text evidence="4">The sequence shown here is derived from an EMBL/GenBank/DDBJ whole genome shotgun (WGS) entry which is preliminary data.</text>
</comment>
<dbReference type="GO" id="GO:0003677">
    <property type="term" value="F:DNA binding"/>
    <property type="evidence" value="ECO:0007669"/>
    <property type="project" value="InterPro"/>
</dbReference>
<dbReference type="PANTHER" id="PTHR37936">
    <property type="entry name" value="TRANSPOSASE INSC FOR INSERTION ELEMENT IS2A-RELATED"/>
    <property type="match status" value="1"/>
</dbReference>
<dbReference type="InterPro" id="IPR009057">
    <property type="entry name" value="Homeodomain-like_sf"/>
</dbReference>
<evidence type="ECO:0000313" key="4">
    <source>
        <dbReference type="EMBL" id="GGJ45546.1"/>
    </source>
</evidence>
<keyword evidence="2" id="KW-0815">Transposition</keyword>
<name>A0A917L6N2_9PROT</name>
<dbReference type="GO" id="GO:0004803">
    <property type="term" value="F:transposase activity"/>
    <property type="evidence" value="ECO:0007669"/>
    <property type="project" value="InterPro"/>
</dbReference>
<evidence type="ECO:0000256" key="2">
    <source>
        <dbReference type="ARBA" id="ARBA00022578"/>
    </source>
</evidence>